<dbReference type="GO" id="GO:0043842">
    <property type="term" value="F:Kdo transferase activity"/>
    <property type="evidence" value="ECO:0007669"/>
    <property type="project" value="UniProtKB-EC"/>
</dbReference>
<feature type="domain" description="3-deoxy-D-manno-octulosonic-acid transferase N-terminal" evidence="10">
    <location>
        <begin position="55"/>
        <end position="234"/>
    </location>
</feature>
<evidence type="ECO:0000256" key="5">
    <source>
        <dbReference type="ARBA" id="ARBA00031445"/>
    </source>
</evidence>
<proteinExistence type="inferred from homology"/>
<dbReference type="OrthoDB" id="9789797at2"/>
<dbReference type="Proteomes" id="UP000061135">
    <property type="component" value="Chromosome"/>
</dbReference>
<dbReference type="GO" id="GO:0005886">
    <property type="term" value="C:plasma membrane"/>
    <property type="evidence" value="ECO:0007669"/>
    <property type="project" value="UniProtKB-SubCell"/>
</dbReference>
<name>A0A0E3ZN29_9BURK</name>
<dbReference type="Gene3D" id="3.40.50.2000">
    <property type="entry name" value="Glycogen Phosphorylase B"/>
    <property type="match status" value="1"/>
</dbReference>
<dbReference type="PATRIC" id="fig|576611.7.peg.1806"/>
<feature type="active site" description="Proton acceptor" evidence="7">
    <location>
        <position position="82"/>
    </location>
</feature>
<dbReference type="Gene3D" id="3.40.50.11720">
    <property type="entry name" value="3-Deoxy-D-manno-octulosonic-acid transferase, N-terminal domain"/>
    <property type="match status" value="1"/>
</dbReference>
<feature type="site" description="Transition state stabilizer" evidence="8">
    <location>
        <position position="155"/>
    </location>
</feature>
<evidence type="ECO:0000313" key="11">
    <source>
        <dbReference type="EMBL" id="AKD26111.1"/>
    </source>
</evidence>
<evidence type="ECO:0000256" key="7">
    <source>
        <dbReference type="PIRSR" id="PIRSR639901-1"/>
    </source>
</evidence>
<evidence type="ECO:0000256" key="2">
    <source>
        <dbReference type="ARBA" id="ARBA00012621"/>
    </source>
</evidence>
<gene>
    <name evidence="11" type="ORF">CL55_00017780</name>
</gene>
<comment type="function">
    <text evidence="9">Involved in lipopolysaccharide (LPS) biosynthesis. Catalyzes the transfer of 3-deoxy-D-manno-octulosonate (Kdo) residue(s) from CMP-Kdo to lipid IV(A), the tetraacyldisaccharide-1,4'-bisphosphate precursor of lipid A.</text>
</comment>
<dbReference type="InterPro" id="IPR038107">
    <property type="entry name" value="Glycos_transf_N_sf"/>
</dbReference>
<dbReference type="InterPro" id="IPR039901">
    <property type="entry name" value="Kdotransferase"/>
</dbReference>
<dbReference type="PANTHER" id="PTHR42755:SF1">
    <property type="entry name" value="3-DEOXY-D-MANNO-OCTULOSONIC ACID TRANSFERASE, MITOCHONDRIAL-RELATED"/>
    <property type="match status" value="1"/>
</dbReference>
<comment type="subcellular location">
    <subcellularLocation>
        <location evidence="9">Cell membrane</location>
    </subcellularLocation>
</comment>
<evidence type="ECO:0000256" key="9">
    <source>
        <dbReference type="RuleBase" id="RU365103"/>
    </source>
</evidence>
<dbReference type="EMBL" id="CP007501">
    <property type="protein sequence ID" value="AKD26111.1"/>
    <property type="molecule type" value="Genomic_DNA"/>
</dbReference>
<dbReference type="STRING" id="1835254.CL55_00017780"/>
<comment type="pathway">
    <text evidence="1 9">Bacterial outer membrane biogenesis; LPS core biosynthesis.</text>
</comment>
<evidence type="ECO:0000256" key="4">
    <source>
        <dbReference type="ARBA" id="ARBA00022679"/>
    </source>
</evidence>
<dbReference type="EC" id="2.4.99.12" evidence="2 9"/>
<dbReference type="UniPathway" id="UPA00958"/>
<keyword evidence="9" id="KW-0448">Lipopolysaccharide biosynthesis</keyword>
<comment type="similarity">
    <text evidence="9">Belongs to the glycosyltransferase group 1 family.</text>
</comment>
<comment type="catalytic activity">
    <reaction evidence="6 9">
        <text>lipid IVA (E. coli) + CMP-3-deoxy-beta-D-manno-octulosonate = alpha-Kdo-(2-&gt;6)-lipid IVA (E. coli) + CMP + H(+)</text>
        <dbReference type="Rhea" id="RHEA:28066"/>
        <dbReference type="ChEBI" id="CHEBI:15378"/>
        <dbReference type="ChEBI" id="CHEBI:58603"/>
        <dbReference type="ChEBI" id="CHEBI:60364"/>
        <dbReference type="ChEBI" id="CHEBI:60377"/>
        <dbReference type="ChEBI" id="CHEBI:85987"/>
        <dbReference type="EC" id="2.4.99.12"/>
    </reaction>
</comment>
<evidence type="ECO:0000256" key="6">
    <source>
        <dbReference type="ARBA" id="ARBA00049183"/>
    </source>
</evidence>
<keyword evidence="9" id="KW-0472">Membrane</keyword>
<dbReference type="SUPFAM" id="SSF53756">
    <property type="entry name" value="UDP-Glycosyltransferase/glycogen phosphorylase"/>
    <property type="match status" value="1"/>
</dbReference>
<reference evidence="11 12" key="1">
    <citation type="submission" date="2014-03" db="EMBL/GenBank/DDBJ databases">
        <title>Genome of Polynucleobacter strain MWH-MoK4.</title>
        <authorList>
            <person name="Hahn M.W."/>
        </authorList>
    </citation>
    <scope>NUCLEOTIDE SEQUENCE [LARGE SCALE GENOMIC DNA]</scope>
    <source>
        <strain evidence="11 12">MWH-MoK4</strain>
    </source>
</reference>
<dbReference type="PANTHER" id="PTHR42755">
    <property type="entry name" value="3-DEOXY-MANNO-OCTULOSONATE CYTIDYLYLTRANSFERASE"/>
    <property type="match status" value="1"/>
</dbReference>
<accession>A0A0E3ZN29</accession>
<evidence type="ECO:0000256" key="1">
    <source>
        <dbReference type="ARBA" id="ARBA00004713"/>
    </source>
</evidence>
<keyword evidence="4 9" id="KW-0808">Transferase</keyword>
<evidence type="ECO:0000256" key="8">
    <source>
        <dbReference type="PIRSR" id="PIRSR639901-2"/>
    </source>
</evidence>
<evidence type="ECO:0000313" key="12">
    <source>
        <dbReference type="Proteomes" id="UP000061135"/>
    </source>
</evidence>
<dbReference type="Pfam" id="PF04413">
    <property type="entry name" value="Glycos_transf_N"/>
    <property type="match status" value="1"/>
</dbReference>
<keyword evidence="11" id="KW-0328">Glycosyltransferase</keyword>
<dbReference type="InterPro" id="IPR007507">
    <property type="entry name" value="Glycos_transf_N"/>
</dbReference>
<dbReference type="AlphaFoldDB" id="A0A0E3ZN29"/>
<protein>
    <recommendedName>
        <fullName evidence="3 9">3-deoxy-D-manno-octulosonic acid transferase</fullName>
        <shortName evidence="9">Kdo transferase</shortName>
        <ecNumber evidence="2 9">2.4.99.12</ecNumber>
    </recommendedName>
    <alternativeName>
        <fullName evidence="5 9">Lipid IV(A) 3-deoxy-D-manno-octulosonic acid transferase</fullName>
    </alternativeName>
</protein>
<sequence length="462" mass="51492">MSLIPSLGSAPQDLQYGARPKIWFAVYQLLWHLLLPFAFIRLAWRTRHSSEYLHHFSERLGFAYGKKNTQGSVWIHAVSVGETRAAQPLVEAYLARGETILLTHMTLNGRRTGKALFEGAITAGQLRQVYLPYDLCWSVTNFIRAFKPKLGLFMETEAWPTMVFYCAEIGLPLFLVNARLSERSARRVKRFGNVGRSLFQAFSGILAQTQLDADRYRSLGVKQVKIVGNLKFDVPLDPSLVQQGQAWKQELHSKQRLMVCAASTRDGEEAIILKAWKNLLLGNTFEIAPLLCLVPRHPERFSEVANQIEDAGLTFRCRTEWLETPKDDASVDVILGDSMGEMPMYYSAADLVVMGGSLLPFGGQNLIEACAAGCPVVLGEHTYNFQQATLDAIEMGAAKRIEGDFSLRDSVALMDALKELLLNTAELAKMSSAAKSYALEHQGATQKIMAALENSNELRLKD</sequence>
<evidence type="ECO:0000259" key="10">
    <source>
        <dbReference type="Pfam" id="PF04413"/>
    </source>
</evidence>
<dbReference type="GO" id="GO:0009245">
    <property type="term" value="P:lipid A biosynthetic process"/>
    <property type="evidence" value="ECO:0007669"/>
    <property type="project" value="TreeGrafter"/>
</dbReference>
<dbReference type="KEGG" id="pdq:CL55_00017780"/>
<keyword evidence="9" id="KW-1003">Cell membrane</keyword>
<organism evidence="11 12">
    <name type="scientific">Polynucleobacter duraquae</name>
    <dbReference type="NCBI Taxonomy" id="1835254"/>
    <lineage>
        <taxon>Bacteria</taxon>
        <taxon>Pseudomonadati</taxon>
        <taxon>Pseudomonadota</taxon>
        <taxon>Betaproteobacteria</taxon>
        <taxon>Burkholderiales</taxon>
        <taxon>Burkholderiaceae</taxon>
        <taxon>Polynucleobacter</taxon>
    </lineage>
</organism>
<feature type="site" description="Transition state stabilizer" evidence="8">
    <location>
        <position position="231"/>
    </location>
</feature>
<dbReference type="HOGENOM" id="CLU_036146_2_0_4"/>
<keyword evidence="12" id="KW-1185">Reference proteome</keyword>
<dbReference type="GO" id="GO:0009244">
    <property type="term" value="P:lipopolysaccharide core region biosynthetic process"/>
    <property type="evidence" value="ECO:0007669"/>
    <property type="project" value="UniProtKB-UniRule"/>
</dbReference>
<evidence type="ECO:0000256" key="3">
    <source>
        <dbReference type="ARBA" id="ARBA00019077"/>
    </source>
</evidence>